<accession>A0A9X4AVR2</accession>
<evidence type="ECO:0000256" key="3">
    <source>
        <dbReference type="SAM" id="SignalP"/>
    </source>
</evidence>
<dbReference type="Proteomes" id="UP001151081">
    <property type="component" value="Unassembled WGS sequence"/>
</dbReference>
<comment type="caution">
    <text evidence="4">The sequence shown here is derived from an EMBL/GenBank/DDBJ whole genome shotgun (WGS) entry which is preliminary data.</text>
</comment>
<feature type="signal peptide" evidence="3">
    <location>
        <begin position="1"/>
        <end position="21"/>
    </location>
</feature>
<dbReference type="AlphaFoldDB" id="A0A9X4AVR2"/>
<feature type="transmembrane region" description="Helical" evidence="2">
    <location>
        <begin position="75"/>
        <end position="96"/>
    </location>
</feature>
<dbReference type="RefSeq" id="WP_272459455.1">
    <property type="nucleotide sequence ID" value="NZ_JAGTJJ010000040.1"/>
</dbReference>
<feature type="region of interest" description="Disordered" evidence="1">
    <location>
        <begin position="21"/>
        <end position="71"/>
    </location>
</feature>
<organism evidence="4 5">
    <name type="scientific">Polyangium jinanense</name>
    <dbReference type="NCBI Taxonomy" id="2829994"/>
    <lineage>
        <taxon>Bacteria</taxon>
        <taxon>Pseudomonadati</taxon>
        <taxon>Myxococcota</taxon>
        <taxon>Polyangia</taxon>
        <taxon>Polyangiales</taxon>
        <taxon>Polyangiaceae</taxon>
        <taxon>Polyangium</taxon>
    </lineage>
</organism>
<keyword evidence="3" id="KW-0732">Signal</keyword>
<name>A0A9X4AVR2_9BACT</name>
<keyword evidence="2" id="KW-1133">Transmembrane helix</keyword>
<gene>
    <name evidence="4" type="ORF">KEG57_39200</name>
</gene>
<proteinExistence type="predicted"/>
<evidence type="ECO:0000256" key="1">
    <source>
        <dbReference type="SAM" id="MobiDB-lite"/>
    </source>
</evidence>
<evidence type="ECO:0000313" key="5">
    <source>
        <dbReference type="Proteomes" id="UP001151081"/>
    </source>
</evidence>
<sequence length="166" mass="17243">MRRNLLPLPLAFALVSLASPAARGGEPPGWVPSDTAEDLPPPPPAPPPPRPGPTTYTIEQRELSEGPTKMASPPAFYVGTILAGVGLLGIVTGLVIRADLPETECTNCPAEEKRSASLGLLIGGGLGMLIGIPIAAVGGRKIPDEPSWARPKVFISPRGGALQWTF</sequence>
<keyword evidence="5" id="KW-1185">Reference proteome</keyword>
<feature type="chain" id="PRO_5040959015" evidence="3">
    <location>
        <begin position="22"/>
        <end position="166"/>
    </location>
</feature>
<reference evidence="4 5" key="1">
    <citation type="submission" date="2021-04" db="EMBL/GenBank/DDBJ databases">
        <title>Genome analysis of Polyangium sp.</title>
        <authorList>
            <person name="Li Y."/>
            <person name="Wang J."/>
        </authorList>
    </citation>
    <scope>NUCLEOTIDE SEQUENCE [LARGE SCALE GENOMIC DNA]</scope>
    <source>
        <strain evidence="4 5">SDU14</strain>
    </source>
</reference>
<keyword evidence="2" id="KW-0812">Transmembrane</keyword>
<feature type="transmembrane region" description="Helical" evidence="2">
    <location>
        <begin position="117"/>
        <end position="138"/>
    </location>
</feature>
<feature type="compositionally biased region" description="Pro residues" evidence="1">
    <location>
        <begin position="39"/>
        <end position="52"/>
    </location>
</feature>
<protein>
    <submittedName>
        <fullName evidence="4">Uncharacterized protein</fullName>
    </submittedName>
</protein>
<dbReference type="EMBL" id="JAGTJJ010000040">
    <property type="protein sequence ID" value="MDC3986569.1"/>
    <property type="molecule type" value="Genomic_DNA"/>
</dbReference>
<evidence type="ECO:0000313" key="4">
    <source>
        <dbReference type="EMBL" id="MDC3986569.1"/>
    </source>
</evidence>
<evidence type="ECO:0000256" key="2">
    <source>
        <dbReference type="SAM" id="Phobius"/>
    </source>
</evidence>
<keyword evidence="2" id="KW-0472">Membrane</keyword>